<accession>A0A7G9S2B6</accession>
<dbReference type="PROSITE" id="PS50928">
    <property type="entry name" value="ABC_TM1"/>
    <property type="match status" value="1"/>
</dbReference>
<sequence length="230" mass="24686">MMVFFEFFPALLRGLQYTLLVAVVSFVAGGLLAIAITAARRSSFGILRFLGGAWVEILRGVPPLAWLFIVYFGFPIIGLRLSPIETGIWVFSLVASAYLTEIYRSGLRAVPTGQVEAGTALGMSRLKVNVLVVFPQAVKTILPLAVGYLIAILKDSAFVSVVGVADVTSIATSLNRSSGEGLLVFLAAGLVYLAISVPVGIFGRWLDERFSGRRTRVQSATTLTEAVTIK</sequence>
<dbReference type="Proteomes" id="UP000515934">
    <property type="component" value="Chromosome"/>
</dbReference>
<feature type="transmembrane region" description="Helical" evidence="8">
    <location>
        <begin position="87"/>
        <end position="107"/>
    </location>
</feature>
<gene>
    <name evidence="10" type="ORF">H9L06_06590</name>
</gene>
<feature type="domain" description="ABC transmembrane type-1" evidence="9">
    <location>
        <begin position="11"/>
        <end position="203"/>
    </location>
</feature>
<dbReference type="CDD" id="cd06261">
    <property type="entry name" value="TM_PBP2"/>
    <property type="match status" value="1"/>
</dbReference>
<evidence type="ECO:0000313" key="11">
    <source>
        <dbReference type="Proteomes" id="UP000515934"/>
    </source>
</evidence>
<dbReference type="NCBIfam" id="TIGR01726">
    <property type="entry name" value="HEQRo_perm_3TM"/>
    <property type="match status" value="1"/>
</dbReference>
<comment type="subcellular location">
    <subcellularLocation>
        <location evidence="1 8">Cell membrane</location>
        <topology evidence="1 8">Multi-pass membrane protein</topology>
    </subcellularLocation>
</comment>
<feature type="transmembrane region" description="Helical" evidence="8">
    <location>
        <begin position="60"/>
        <end position="81"/>
    </location>
</feature>
<evidence type="ECO:0000256" key="4">
    <source>
        <dbReference type="ARBA" id="ARBA00022692"/>
    </source>
</evidence>
<evidence type="ECO:0000313" key="10">
    <source>
        <dbReference type="EMBL" id="QNN61991.1"/>
    </source>
</evidence>
<dbReference type="EMBL" id="CP060716">
    <property type="protein sequence ID" value="QNN61991.1"/>
    <property type="molecule type" value="Genomic_DNA"/>
</dbReference>
<keyword evidence="4 8" id="KW-0812">Transmembrane</keyword>
<protein>
    <submittedName>
        <fullName evidence="10">Amino acid ABC transporter permease</fullName>
    </submittedName>
</protein>
<dbReference type="PANTHER" id="PTHR30614:SF0">
    <property type="entry name" value="L-CYSTINE TRANSPORT SYSTEM PERMEASE PROTEIN TCYL"/>
    <property type="match status" value="1"/>
</dbReference>
<feature type="transmembrane region" description="Helical" evidence="8">
    <location>
        <begin position="15"/>
        <end position="39"/>
    </location>
</feature>
<evidence type="ECO:0000256" key="6">
    <source>
        <dbReference type="ARBA" id="ARBA00022989"/>
    </source>
</evidence>
<comment type="similarity">
    <text evidence="8">Belongs to the binding-protein-dependent transport system permease family.</text>
</comment>
<dbReference type="PANTHER" id="PTHR30614">
    <property type="entry name" value="MEMBRANE COMPONENT OF AMINO ACID ABC TRANSPORTER"/>
    <property type="match status" value="1"/>
</dbReference>
<dbReference type="AlphaFoldDB" id="A0A7G9S2B6"/>
<dbReference type="GO" id="GO:0022857">
    <property type="term" value="F:transmembrane transporter activity"/>
    <property type="evidence" value="ECO:0007669"/>
    <property type="project" value="InterPro"/>
</dbReference>
<dbReference type="KEGG" id="ldn:H9L06_06590"/>
<dbReference type="InterPro" id="IPR035906">
    <property type="entry name" value="MetI-like_sf"/>
</dbReference>
<dbReference type="SUPFAM" id="SSF161098">
    <property type="entry name" value="MetI-like"/>
    <property type="match status" value="1"/>
</dbReference>
<keyword evidence="7 8" id="KW-0472">Membrane</keyword>
<dbReference type="InterPro" id="IPR000515">
    <property type="entry name" value="MetI-like"/>
</dbReference>
<keyword evidence="5" id="KW-0029">Amino-acid transport</keyword>
<feature type="transmembrane region" description="Helical" evidence="8">
    <location>
        <begin position="128"/>
        <end position="153"/>
    </location>
</feature>
<dbReference type="Gene3D" id="1.10.3720.10">
    <property type="entry name" value="MetI-like"/>
    <property type="match status" value="1"/>
</dbReference>
<reference evidence="10 11" key="1">
    <citation type="submission" date="2020-08" db="EMBL/GenBank/DDBJ databases">
        <title>Genome sequence of Leucobacter denitrificans KACC 14055T.</title>
        <authorList>
            <person name="Hyun D.-W."/>
            <person name="Bae J.-W."/>
        </authorList>
    </citation>
    <scope>NUCLEOTIDE SEQUENCE [LARGE SCALE GENOMIC DNA]</scope>
    <source>
        <strain evidence="10 11">KACC 14055</strain>
    </source>
</reference>
<dbReference type="GO" id="GO:0006865">
    <property type="term" value="P:amino acid transport"/>
    <property type="evidence" value="ECO:0007669"/>
    <property type="project" value="UniProtKB-KW"/>
</dbReference>
<proteinExistence type="inferred from homology"/>
<name>A0A7G9S2B6_9MICO</name>
<evidence type="ECO:0000256" key="1">
    <source>
        <dbReference type="ARBA" id="ARBA00004651"/>
    </source>
</evidence>
<evidence type="ECO:0000256" key="8">
    <source>
        <dbReference type="RuleBase" id="RU363032"/>
    </source>
</evidence>
<keyword evidence="3" id="KW-1003">Cell membrane</keyword>
<keyword evidence="11" id="KW-1185">Reference proteome</keyword>
<feature type="transmembrane region" description="Helical" evidence="8">
    <location>
        <begin position="182"/>
        <end position="206"/>
    </location>
</feature>
<evidence type="ECO:0000256" key="2">
    <source>
        <dbReference type="ARBA" id="ARBA00022448"/>
    </source>
</evidence>
<keyword evidence="6 8" id="KW-1133">Transmembrane helix</keyword>
<keyword evidence="2 8" id="KW-0813">Transport</keyword>
<dbReference type="RefSeq" id="WP_187554462.1">
    <property type="nucleotide sequence ID" value="NZ_CP060716.1"/>
</dbReference>
<dbReference type="InterPro" id="IPR010065">
    <property type="entry name" value="AA_ABC_transptr_permease_3TM"/>
</dbReference>
<evidence type="ECO:0000256" key="5">
    <source>
        <dbReference type="ARBA" id="ARBA00022970"/>
    </source>
</evidence>
<evidence type="ECO:0000259" key="9">
    <source>
        <dbReference type="PROSITE" id="PS50928"/>
    </source>
</evidence>
<organism evidence="10 11">
    <name type="scientific">Leucobacter denitrificans</name>
    <dbReference type="NCBI Taxonomy" id="683042"/>
    <lineage>
        <taxon>Bacteria</taxon>
        <taxon>Bacillati</taxon>
        <taxon>Actinomycetota</taxon>
        <taxon>Actinomycetes</taxon>
        <taxon>Micrococcales</taxon>
        <taxon>Microbacteriaceae</taxon>
        <taxon>Leucobacter</taxon>
    </lineage>
</organism>
<dbReference type="InterPro" id="IPR043429">
    <property type="entry name" value="ArtM/GltK/GlnP/TcyL/YhdX-like"/>
</dbReference>
<evidence type="ECO:0000256" key="3">
    <source>
        <dbReference type="ARBA" id="ARBA00022475"/>
    </source>
</evidence>
<dbReference type="GO" id="GO:0043190">
    <property type="term" value="C:ATP-binding cassette (ABC) transporter complex"/>
    <property type="evidence" value="ECO:0007669"/>
    <property type="project" value="InterPro"/>
</dbReference>
<evidence type="ECO:0000256" key="7">
    <source>
        <dbReference type="ARBA" id="ARBA00023136"/>
    </source>
</evidence>
<dbReference type="Pfam" id="PF00528">
    <property type="entry name" value="BPD_transp_1"/>
    <property type="match status" value="1"/>
</dbReference>